<evidence type="ECO:0000313" key="4">
    <source>
        <dbReference type="Proteomes" id="UP001426770"/>
    </source>
</evidence>
<dbReference type="SUPFAM" id="SSF52266">
    <property type="entry name" value="SGNH hydrolase"/>
    <property type="match status" value="1"/>
</dbReference>
<dbReference type="PROSITE" id="PS51257">
    <property type="entry name" value="PROKAR_LIPOPROTEIN"/>
    <property type="match status" value="1"/>
</dbReference>
<keyword evidence="4" id="KW-1185">Reference proteome</keyword>
<dbReference type="InterPro" id="IPR036514">
    <property type="entry name" value="SGNH_hydro_sf"/>
</dbReference>
<dbReference type="Pfam" id="PF13472">
    <property type="entry name" value="Lipase_GDSL_2"/>
    <property type="match status" value="1"/>
</dbReference>
<feature type="domain" description="SGNH hydrolase-type esterase" evidence="2">
    <location>
        <begin position="44"/>
        <end position="203"/>
    </location>
</feature>
<reference evidence="3 4" key="1">
    <citation type="submission" date="2024-02" db="EMBL/GenBank/DDBJ databases">
        <title>Lysinimicrobium sediminis NBRC 112286.</title>
        <authorList>
            <person name="Ichikawa N."/>
            <person name="Katano-Makiyama Y."/>
            <person name="Hidaka K."/>
        </authorList>
    </citation>
    <scope>NUCLEOTIDE SEQUENCE [LARGE SCALE GENOMIC DNA]</scope>
    <source>
        <strain evidence="3 4">NBRC 112286</strain>
    </source>
</reference>
<sequence>MGLRRALAAGVLGLTMTACAPGESGGATDDGGTDGGAGVLHVAVVGDSLSFGNSTSFTADGLGDESYVRWAFTDGIGLAGGTAVPGATSVQQAARVVPVDADALVLALGTNDLAWGLPFEETSGALAQIADTVGAPRVLLLSIPPLDYGQEVDVAGFNRRLEALAAEQGWEYVDATAPVREGDGWAPGMTTDGVHYTVEGARAVGESLREALRNG</sequence>
<protein>
    <recommendedName>
        <fullName evidence="2">SGNH hydrolase-type esterase domain-containing protein</fullName>
    </recommendedName>
</protein>
<dbReference type="Proteomes" id="UP001426770">
    <property type="component" value="Unassembled WGS sequence"/>
</dbReference>
<gene>
    <name evidence="3" type="ORF">Lsed01_01987</name>
</gene>
<evidence type="ECO:0000259" key="2">
    <source>
        <dbReference type="Pfam" id="PF13472"/>
    </source>
</evidence>
<keyword evidence="1" id="KW-0732">Signal</keyword>
<organism evidence="3 4">
    <name type="scientific">Demequina sediminis</name>
    <dbReference type="NCBI Taxonomy" id="1930058"/>
    <lineage>
        <taxon>Bacteria</taxon>
        <taxon>Bacillati</taxon>
        <taxon>Actinomycetota</taxon>
        <taxon>Actinomycetes</taxon>
        <taxon>Micrococcales</taxon>
        <taxon>Demequinaceae</taxon>
        <taxon>Demequina</taxon>
    </lineage>
</organism>
<evidence type="ECO:0000256" key="1">
    <source>
        <dbReference type="SAM" id="SignalP"/>
    </source>
</evidence>
<accession>A0ABP9WKA8</accession>
<dbReference type="EMBL" id="BAABRR010000010">
    <property type="protein sequence ID" value="GAA5519536.1"/>
    <property type="molecule type" value="Genomic_DNA"/>
</dbReference>
<evidence type="ECO:0000313" key="3">
    <source>
        <dbReference type="EMBL" id="GAA5519536.1"/>
    </source>
</evidence>
<dbReference type="Gene3D" id="3.40.50.1110">
    <property type="entry name" value="SGNH hydrolase"/>
    <property type="match status" value="1"/>
</dbReference>
<feature type="chain" id="PRO_5045710717" description="SGNH hydrolase-type esterase domain-containing protein" evidence="1">
    <location>
        <begin position="21"/>
        <end position="215"/>
    </location>
</feature>
<comment type="caution">
    <text evidence="3">The sequence shown here is derived from an EMBL/GenBank/DDBJ whole genome shotgun (WGS) entry which is preliminary data.</text>
</comment>
<dbReference type="InterPro" id="IPR013830">
    <property type="entry name" value="SGNH_hydro"/>
</dbReference>
<name>A0ABP9WKA8_9MICO</name>
<proteinExistence type="predicted"/>
<dbReference type="RefSeq" id="WP_345379888.1">
    <property type="nucleotide sequence ID" value="NZ_BAABRR010000010.1"/>
</dbReference>
<feature type="signal peptide" evidence="1">
    <location>
        <begin position="1"/>
        <end position="20"/>
    </location>
</feature>